<name>A0A2A2AAT7_9BURK</name>
<reference evidence="8 9" key="1">
    <citation type="submission" date="2017-08" db="EMBL/GenBank/DDBJ databases">
        <title>WGS of Clinical strains of the CDC Group NO-1 linked to zoonotic infections in humans.</title>
        <authorList>
            <person name="Bernier A.-M."/>
            <person name="Bernard K."/>
        </authorList>
    </citation>
    <scope>NUCLEOTIDE SEQUENCE [LARGE SCALE GENOMIC DNA]</scope>
    <source>
        <strain evidence="6 9">NML03-0146</strain>
        <strain evidence="7 8">NML91-0035</strain>
    </source>
</reference>
<evidence type="ECO:0000259" key="5">
    <source>
        <dbReference type="PROSITE" id="PS50072"/>
    </source>
</evidence>
<dbReference type="InterPro" id="IPR020892">
    <property type="entry name" value="Cyclophilin-type_PPIase_CS"/>
</dbReference>
<proteinExistence type="inferred from homology"/>
<gene>
    <name evidence="6" type="ORF">CK620_07510</name>
    <name evidence="7" type="ORF">CLI92_04590</name>
</gene>
<dbReference type="InterPro" id="IPR002130">
    <property type="entry name" value="Cyclophilin-type_PPIase_dom"/>
</dbReference>
<dbReference type="PROSITE" id="PS00170">
    <property type="entry name" value="CSA_PPIASE_1"/>
    <property type="match status" value="1"/>
</dbReference>
<feature type="domain" description="PPIase cyclophilin-type" evidence="5">
    <location>
        <begin position="51"/>
        <end position="205"/>
    </location>
</feature>
<dbReference type="Proteomes" id="UP000217780">
    <property type="component" value="Unassembled WGS sequence"/>
</dbReference>
<dbReference type="GO" id="GO:0006457">
    <property type="term" value="P:protein folding"/>
    <property type="evidence" value="ECO:0007669"/>
    <property type="project" value="InterPro"/>
</dbReference>
<accession>A0A2A2AAT7</accession>
<dbReference type="InterPro" id="IPR044665">
    <property type="entry name" value="E_coli_cyclophilin_A-like"/>
</dbReference>
<dbReference type="EC" id="5.2.1.8" evidence="4"/>
<evidence type="ECO:0000313" key="7">
    <source>
        <dbReference type="EMBL" id="PAX17392.1"/>
    </source>
</evidence>
<dbReference type="SUPFAM" id="SSF50891">
    <property type="entry name" value="Cyclophilin-like"/>
    <property type="match status" value="1"/>
</dbReference>
<organism evidence="6 9">
    <name type="scientific">Vandammella animalimorsus</name>
    <dbReference type="NCBI Taxonomy" id="2029117"/>
    <lineage>
        <taxon>Bacteria</taxon>
        <taxon>Pseudomonadati</taxon>
        <taxon>Pseudomonadota</taxon>
        <taxon>Betaproteobacteria</taxon>
        <taxon>Burkholderiales</taxon>
        <taxon>Comamonadaceae</taxon>
        <taxon>Vandammella</taxon>
    </lineage>
</organism>
<evidence type="ECO:0000256" key="2">
    <source>
        <dbReference type="ARBA" id="ARBA00023110"/>
    </source>
</evidence>
<comment type="caution">
    <text evidence="6">The sequence shown here is derived from an EMBL/GenBank/DDBJ whole genome shotgun (WGS) entry which is preliminary data.</text>
</comment>
<comment type="catalytic activity">
    <reaction evidence="4">
        <text>[protein]-peptidylproline (omega=180) = [protein]-peptidylproline (omega=0)</text>
        <dbReference type="Rhea" id="RHEA:16237"/>
        <dbReference type="Rhea" id="RHEA-COMP:10747"/>
        <dbReference type="Rhea" id="RHEA-COMP:10748"/>
        <dbReference type="ChEBI" id="CHEBI:83833"/>
        <dbReference type="ChEBI" id="CHEBI:83834"/>
        <dbReference type="EC" id="5.2.1.8"/>
    </reaction>
</comment>
<dbReference type="Pfam" id="PF00160">
    <property type="entry name" value="Pro_isomerase"/>
    <property type="match status" value="1"/>
</dbReference>
<keyword evidence="2 4" id="KW-0697">Rotamase</keyword>
<evidence type="ECO:0000313" key="6">
    <source>
        <dbReference type="EMBL" id="PAT34887.1"/>
    </source>
</evidence>
<keyword evidence="3 4" id="KW-0413">Isomerase</keyword>
<dbReference type="AlphaFoldDB" id="A0A2A2AAT7"/>
<keyword evidence="4" id="KW-0732">Signal</keyword>
<evidence type="ECO:0000256" key="3">
    <source>
        <dbReference type="ARBA" id="ARBA00023235"/>
    </source>
</evidence>
<dbReference type="PANTHER" id="PTHR43246">
    <property type="entry name" value="PEPTIDYL-PROLYL CIS-TRANS ISOMERASE CYP38, CHLOROPLASTIC"/>
    <property type="match status" value="1"/>
</dbReference>
<comment type="function">
    <text evidence="4">PPIases accelerate the folding of proteins. It catalyzes the cis-trans isomerization of proline imidic peptide bonds in oligopeptides.</text>
</comment>
<protein>
    <recommendedName>
        <fullName evidence="4">Peptidyl-prolyl cis-trans isomerase</fullName>
        <shortName evidence="4">PPIase</shortName>
        <ecNumber evidence="4">5.2.1.8</ecNumber>
    </recommendedName>
</protein>
<evidence type="ECO:0000256" key="1">
    <source>
        <dbReference type="ARBA" id="ARBA00007365"/>
    </source>
</evidence>
<feature type="signal peptide" evidence="4">
    <location>
        <begin position="1"/>
        <end position="24"/>
    </location>
</feature>
<dbReference type="Proteomes" id="UP000217999">
    <property type="component" value="Unassembled WGS sequence"/>
</dbReference>
<evidence type="ECO:0000256" key="4">
    <source>
        <dbReference type="RuleBase" id="RU363019"/>
    </source>
</evidence>
<dbReference type="PROSITE" id="PS50072">
    <property type="entry name" value="CSA_PPIASE_2"/>
    <property type="match status" value="1"/>
</dbReference>
<evidence type="ECO:0000313" key="8">
    <source>
        <dbReference type="Proteomes" id="UP000217780"/>
    </source>
</evidence>
<dbReference type="EMBL" id="NSJF01000003">
    <property type="protein sequence ID" value="PAT34887.1"/>
    <property type="molecule type" value="Genomic_DNA"/>
</dbReference>
<dbReference type="Gene3D" id="2.40.100.10">
    <property type="entry name" value="Cyclophilin-like"/>
    <property type="match status" value="1"/>
</dbReference>
<dbReference type="GO" id="GO:0003755">
    <property type="term" value="F:peptidyl-prolyl cis-trans isomerase activity"/>
    <property type="evidence" value="ECO:0007669"/>
    <property type="project" value="UniProtKB-UniRule"/>
</dbReference>
<dbReference type="InterPro" id="IPR029000">
    <property type="entry name" value="Cyclophilin-like_dom_sf"/>
</dbReference>
<feature type="chain" id="PRO_5011821447" description="Peptidyl-prolyl cis-trans isomerase" evidence="4">
    <location>
        <begin position="25"/>
        <end position="207"/>
    </location>
</feature>
<dbReference type="PRINTS" id="PR00153">
    <property type="entry name" value="CSAPPISMRASE"/>
</dbReference>
<evidence type="ECO:0000313" key="9">
    <source>
        <dbReference type="Proteomes" id="UP000217999"/>
    </source>
</evidence>
<dbReference type="CDD" id="cd01920">
    <property type="entry name" value="cyclophilin_EcCYP_like"/>
    <property type="match status" value="1"/>
</dbReference>
<sequence length="207" mass="22098">MHTRPAKRLTLRRLLAAASLSACAAMLLTSPAAAQGKDKQPAASQPRVKLSTSMGDIVVALEPQKAPKTVENFLQYVQDKHYDGTIFHRVIDGFMIQGGGFSADMVQKPTRAPIVLEADNGLKNERGTIAMARTMVPNSATSQFFINVNNNVPLNATPGNPGYAVFGKVVEGMDVVDKIKAVSTTSKGPHQNVPAETITILSATKVD</sequence>
<accession>A0A2A2T6Q0</accession>
<comment type="similarity">
    <text evidence="1 4">Belongs to the cyclophilin-type PPIase family.</text>
</comment>
<dbReference type="EMBL" id="NTBI01000003">
    <property type="protein sequence ID" value="PAX17392.1"/>
    <property type="molecule type" value="Genomic_DNA"/>
</dbReference>